<proteinExistence type="predicted"/>
<dbReference type="OrthoDB" id="1708317at2"/>
<gene>
    <name evidence="3" type="ORF">EPH95_03065</name>
</gene>
<protein>
    <recommendedName>
        <fullName evidence="5">DUF2802 domain-containing protein</fullName>
    </recommendedName>
</protein>
<dbReference type="EMBL" id="CP035485">
    <property type="protein sequence ID" value="QDI90277.1"/>
    <property type="molecule type" value="Genomic_DNA"/>
</dbReference>
<reference evidence="4" key="1">
    <citation type="submission" date="2019-01" db="EMBL/GenBank/DDBJ databases">
        <title>Genomic analysis of Salicibibacter sp. NKC3-5.</title>
        <authorList>
            <person name="Oh Y.J."/>
        </authorList>
    </citation>
    <scope>NUCLEOTIDE SEQUENCE [LARGE SCALE GENOMIC DNA]</scope>
    <source>
        <strain evidence="4">NKC3-5</strain>
    </source>
</reference>
<dbReference type="Pfam" id="PF19610">
    <property type="entry name" value="DUF6115"/>
    <property type="match status" value="1"/>
</dbReference>
<evidence type="ECO:0008006" key="5">
    <source>
        <dbReference type="Google" id="ProtNLM"/>
    </source>
</evidence>
<evidence type="ECO:0000313" key="3">
    <source>
        <dbReference type="EMBL" id="QDI90277.1"/>
    </source>
</evidence>
<evidence type="ECO:0000313" key="4">
    <source>
        <dbReference type="Proteomes" id="UP000319756"/>
    </source>
</evidence>
<keyword evidence="2" id="KW-1133">Transmembrane helix</keyword>
<feature type="region of interest" description="Disordered" evidence="1">
    <location>
        <begin position="60"/>
        <end position="100"/>
    </location>
</feature>
<dbReference type="Proteomes" id="UP000319756">
    <property type="component" value="Chromosome"/>
</dbReference>
<accession>A0A514LEK0</accession>
<keyword evidence="2" id="KW-0812">Transmembrane</keyword>
<dbReference type="AlphaFoldDB" id="A0A514LEK0"/>
<evidence type="ECO:0000256" key="1">
    <source>
        <dbReference type="SAM" id="MobiDB-lite"/>
    </source>
</evidence>
<name>A0A514LEK0_9BACI</name>
<dbReference type="KEGG" id="sale:EPH95_03065"/>
<dbReference type="InterPro" id="IPR046118">
    <property type="entry name" value="DUF6115"/>
</dbReference>
<keyword evidence="2" id="KW-0472">Membrane</keyword>
<sequence>MTTFVITSLLLHVISLAAILYLYQLLNKNAAPGEKIERLLKRYTNEMKEDNEQLLQRLQPLQTKTPKNPFRSELAQASEKLGEQEKGYAPPEPAEGNEARITPAAQVLRLARTGKNKQEIAKALSLGHGEVELLLKNQERR</sequence>
<organism evidence="3 4">
    <name type="scientific">Salicibibacter halophilus</name>
    <dbReference type="NCBI Taxonomy" id="2502791"/>
    <lineage>
        <taxon>Bacteria</taxon>
        <taxon>Bacillati</taxon>
        <taxon>Bacillota</taxon>
        <taxon>Bacilli</taxon>
        <taxon>Bacillales</taxon>
        <taxon>Bacillaceae</taxon>
        <taxon>Salicibibacter</taxon>
    </lineage>
</organism>
<dbReference type="RefSeq" id="WP_142087233.1">
    <property type="nucleotide sequence ID" value="NZ_CP035485.1"/>
</dbReference>
<evidence type="ECO:0000256" key="2">
    <source>
        <dbReference type="SAM" id="Phobius"/>
    </source>
</evidence>
<keyword evidence="4" id="KW-1185">Reference proteome</keyword>
<feature type="transmembrane region" description="Helical" evidence="2">
    <location>
        <begin position="6"/>
        <end position="26"/>
    </location>
</feature>